<sequence length="1210" mass="136467">MGLPQMQITQPAQPLGVNNLQNMEGQYMQTNGTSIQPIQSVPSLNAQSIQNLKGLQKFPLQQPGQSVTGLLKEQNGMPPNTQTITQSVQGSVQNVPSVPSTPQPKQQSHGIVLKKECFSSSFQQGLSAVSTQLKHKAQTSAKPFETKGNTPQNTGTNQNGHVPSMPNGPIAIPQKHKDVKFEDKREEMEKSRGDIFQHEKELIVCVEKSTPKLPYNERCEELFGNIENYCRLNLFFETVREKDGLCVCVRSKECGLFGLKISSTMWDGSFPKMNKVGTGEVGSGSLSLKTEVLLTHCMRLRTTPPREALVFITKNSVMIYTPDNNTIHPPNHVEMKALHVFSQNGTFSVITEKEQLTFLITKRDTLMSLTNSKGSLVPTLAETRKFTLKIVSASGNTEIFLLHDNGALTVLTNKPVTLPLDLPIGKICGFGNVVCIQNESATYLIKYSTNGVEKKIEMAKSDSAAVGRHYVYIGRVDMIEIYNTVDFKKVGDIDVRRNGVMGDFVPLSITIIRNGSVVVSYEKLGMAVFNGCWNCTGKLFNEKKMERGTVCVGRGSLWGIEGDEITRWELKESVTCDDMVSKKVVFGKEVGVLAPQGLVYYKYSFGFDNGIDQGFERISFYKYHDDLIVIGLKGLKLFVYQLNTSVINETISLVNLQVVSDRRAVTWTFTQDKVFVVQEMWREEEIAFQITVINYPSFEYLTQQTFTPSITHRYTPSNSVDLLNTITQDYFVTRTPSPLHDLFLNETPLLMQVNDDYIFVFSAPPPSPRLCVFKKLETDTHFQIILLFTLEVLKDGVDKEYGNPMSFVLHYDYNGRILCPHHIVVLWENGTLTSTRYSKEDFFVIESTTIISEKVQSFLSLNDYIVTYPPLKLHTLTHKLTLATLPPNTIIQFDTSDLPKKMTGDFCLTDEIMCVEQNKTTVVPVDPFFVMLDLLSGKTTDISADTLRELLIISLEAYDKNEITYNEYQKLHRVFADHFMYCILIVRVARIVDSGLWPKLFSVAPSPLDIFKTVLKSTFVTEAAAFIRVIDVMVGREKALLSTLQLLANVDVEMIQTIIHPLYHGEELESPNENEIEISNNIEKYVTSKIQYELREGNVRGVYSMVGDQDLFLVKCLRNASDKTTNITNCNGEAKELVNTIGKKELLDFGNLLIENGFFQMAMMIGMHSQIKKLLLFENSEVVFDNLLFFFENTDPEFSVMLKKLKKAVF</sequence>
<dbReference type="Pfam" id="PF07064">
    <property type="entry name" value="RIC1"/>
    <property type="match status" value="1"/>
</dbReference>
<reference evidence="3 4" key="1">
    <citation type="submission" date="2012-10" db="EMBL/GenBank/DDBJ databases">
        <authorList>
            <person name="Zafar N."/>
            <person name="Inman J."/>
            <person name="Hall N."/>
            <person name="Lorenzi H."/>
            <person name="Caler E."/>
        </authorList>
    </citation>
    <scope>NUCLEOTIDE SEQUENCE [LARGE SCALE GENOMIC DNA]</scope>
    <source>
        <strain evidence="3 4">IP1</strain>
    </source>
</reference>
<keyword evidence="4" id="KW-1185">Reference proteome</keyword>
<evidence type="ECO:0000313" key="3">
    <source>
        <dbReference type="EMBL" id="ELP86242.1"/>
    </source>
</evidence>
<feature type="domain" description="RIC1 C-terminal alpha solenoid region" evidence="2">
    <location>
        <begin position="975"/>
        <end position="1049"/>
    </location>
</feature>
<evidence type="ECO:0000256" key="1">
    <source>
        <dbReference type="SAM" id="MobiDB-lite"/>
    </source>
</evidence>
<dbReference type="EMBL" id="KB207005">
    <property type="protein sequence ID" value="ELP86242.1"/>
    <property type="molecule type" value="Genomic_DNA"/>
</dbReference>
<dbReference type="VEuPathDB" id="AmoebaDB:EIN_112160"/>
<evidence type="ECO:0000259" key="2">
    <source>
        <dbReference type="Pfam" id="PF07064"/>
    </source>
</evidence>
<dbReference type="AlphaFoldDB" id="A0A0A1TXX8"/>
<gene>
    <name evidence="3" type="ORF">EIN_112160</name>
</gene>
<feature type="compositionally biased region" description="Low complexity" evidence="1">
    <location>
        <begin position="146"/>
        <end position="160"/>
    </location>
</feature>
<dbReference type="Proteomes" id="UP000014680">
    <property type="component" value="Unassembled WGS sequence"/>
</dbReference>
<dbReference type="InterPro" id="IPR009771">
    <property type="entry name" value="RIC1_C"/>
</dbReference>
<feature type="region of interest" description="Disordered" evidence="1">
    <location>
        <begin position="133"/>
        <end position="179"/>
    </location>
</feature>
<proteinExistence type="predicted"/>
<feature type="region of interest" description="Disordered" evidence="1">
    <location>
        <begin position="88"/>
        <end position="109"/>
    </location>
</feature>
<dbReference type="GeneID" id="14885214"/>
<name>A0A0A1TXX8_ENTIV</name>
<dbReference type="OMA" id="VMMGREK"/>
<dbReference type="KEGG" id="eiv:EIN_112160"/>
<feature type="non-terminal residue" evidence="3">
    <location>
        <position position="1"/>
    </location>
</feature>
<protein>
    <recommendedName>
        <fullName evidence="2">RIC1 C-terminal alpha solenoid region domain-containing protein</fullName>
    </recommendedName>
</protein>
<dbReference type="OrthoDB" id="25328at2759"/>
<organism evidence="3 4">
    <name type="scientific">Entamoeba invadens IP1</name>
    <dbReference type="NCBI Taxonomy" id="370355"/>
    <lineage>
        <taxon>Eukaryota</taxon>
        <taxon>Amoebozoa</taxon>
        <taxon>Evosea</taxon>
        <taxon>Archamoebae</taxon>
        <taxon>Mastigamoebida</taxon>
        <taxon>Entamoebidae</taxon>
        <taxon>Entamoeba</taxon>
    </lineage>
</organism>
<accession>A0A0A1TXX8</accession>
<evidence type="ECO:0000313" key="4">
    <source>
        <dbReference type="Proteomes" id="UP000014680"/>
    </source>
</evidence>
<dbReference type="RefSeq" id="XP_004185588.1">
    <property type="nucleotide sequence ID" value="XM_004185540.1"/>
</dbReference>